<organism evidence="1 2">
    <name type="scientific">Brassica cretica</name>
    <name type="common">Mustard</name>
    <dbReference type="NCBI Taxonomy" id="69181"/>
    <lineage>
        <taxon>Eukaryota</taxon>
        <taxon>Viridiplantae</taxon>
        <taxon>Streptophyta</taxon>
        <taxon>Embryophyta</taxon>
        <taxon>Tracheophyta</taxon>
        <taxon>Spermatophyta</taxon>
        <taxon>Magnoliopsida</taxon>
        <taxon>eudicotyledons</taxon>
        <taxon>Gunneridae</taxon>
        <taxon>Pentapetalae</taxon>
        <taxon>rosids</taxon>
        <taxon>malvids</taxon>
        <taxon>Brassicales</taxon>
        <taxon>Brassicaceae</taxon>
        <taxon>Brassiceae</taxon>
        <taxon>Brassica</taxon>
    </lineage>
</organism>
<evidence type="ECO:0000313" key="2">
    <source>
        <dbReference type="Proteomes" id="UP000712281"/>
    </source>
</evidence>
<gene>
    <name evidence="1" type="ORF">F2Q68_00011885</name>
</gene>
<comment type="caution">
    <text evidence="1">The sequence shown here is derived from an EMBL/GenBank/DDBJ whole genome shotgun (WGS) entry which is preliminary data.</text>
</comment>
<sequence>MTERPTQHHGPEALRDGLEAIWSESQNLLHDLDQFTHLLVPLRQGTRLYNPYLELAFSIRSRHKAFQPVLQPNVMLDRTSQISEALCDLVFLLYPRQYPISLPQRPEEGTFNRTQPIVQSGHRATAPVQSGHYRLLHDDRGPQYGRVTTRQPQYSRVTAGHYPVRVTTQPWAMIPSL</sequence>
<dbReference type="AlphaFoldDB" id="A0A3N6QU69"/>
<accession>A0A3N6QU69</accession>
<protein>
    <submittedName>
        <fullName evidence="1">Uncharacterized protein</fullName>
    </submittedName>
</protein>
<evidence type="ECO:0000313" key="1">
    <source>
        <dbReference type="EMBL" id="KAF2599023.1"/>
    </source>
</evidence>
<name>A0A3N6QU69_BRACR</name>
<dbReference type="EMBL" id="QGKW02000717">
    <property type="protein sequence ID" value="KAF2599023.1"/>
    <property type="molecule type" value="Genomic_DNA"/>
</dbReference>
<reference evidence="1" key="1">
    <citation type="submission" date="2019-12" db="EMBL/GenBank/DDBJ databases">
        <title>Genome sequencing and annotation of Brassica cretica.</title>
        <authorList>
            <person name="Studholme D.J."/>
            <person name="Sarris P.F."/>
        </authorList>
    </citation>
    <scope>NUCLEOTIDE SEQUENCE</scope>
    <source>
        <strain evidence="1">PFS-001/15</strain>
        <tissue evidence="1">Leaf</tissue>
    </source>
</reference>
<proteinExistence type="predicted"/>
<dbReference type="Proteomes" id="UP000712281">
    <property type="component" value="Unassembled WGS sequence"/>
</dbReference>